<reference evidence="1" key="2">
    <citation type="journal article" date="2023" name="IMA Fungus">
        <title>Comparative genomic study of the Penicillium genus elucidates a diverse pangenome and 15 lateral gene transfer events.</title>
        <authorList>
            <person name="Petersen C."/>
            <person name="Sorensen T."/>
            <person name="Nielsen M.R."/>
            <person name="Sondergaard T.E."/>
            <person name="Sorensen J.L."/>
            <person name="Fitzpatrick D.A."/>
            <person name="Frisvad J.C."/>
            <person name="Nielsen K.L."/>
        </authorList>
    </citation>
    <scope>NUCLEOTIDE SEQUENCE</scope>
    <source>
        <strain evidence="1">IBT 30069</strain>
    </source>
</reference>
<dbReference type="AlphaFoldDB" id="A0A9W9KC99"/>
<sequence length="125" mass="14215">MNIETVITSKTDSSHAVWKDSYRIWTDACQVLHEMGALGSDLKRLEIRLHYFAWGIAQDGDLGPNDDLLLEMLTPLLDLKVPEFRVILHNWPQRKEDVSRILGVDPPFSIYGDGVTNVKLPTRSL</sequence>
<accession>A0A9W9KC99</accession>
<name>A0A9W9KC99_9EURO</name>
<dbReference type="Proteomes" id="UP001149165">
    <property type="component" value="Unassembled WGS sequence"/>
</dbReference>
<protein>
    <submittedName>
        <fullName evidence="1">Uncharacterized protein</fullName>
    </submittedName>
</protein>
<reference evidence="1" key="1">
    <citation type="submission" date="2022-11" db="EMBL/GenBank/DDBJ databases">
        <authorList>
            <person name="Petersen C."/>
        </authorList>
    </citation>
    <scope>NUCLEOTIDE SEQUENCE</scope>
    <source>
        <strain evidence="1">IBT 30069</strain>
    </source>
</reference>
<comment type="caution">
    <text evidence="1">The sequence shown here is derived from an EMBL/GenBank/DDBJ whole genome shotgun (WGS) entry which is preliminary data.</text>
</comment>
<organism evidence="1 2">
    <name type="scientific">Penicillium angulare</name>
    <dbReference type="NCBI Taxonomy" id="116970"/>
    <lineage>
        <taxon>Eukaryota</taxon>
        <taxon>Fungi</taxon>
        <taxon>Dikarya</taxon>
        <taxon>Ascomycota</taxon>
        <taxon>Pezizomycotina</taxon>
        <taxon>Eurotiomycetes</taxon>
        <taxon>Eurotiomycetidae</taxon>
        <taxon>Eurotiales</taxon>
        <taxon>Aspergillaceae</taxon>
        <taxon>Penicillium</taxon>
    </lineage>
</organism>
<gene>
    <name evidence="1" type="ORF">N7456_006523</name>
</gene>
<proteinExistence type="predicted"/>
<evidence type="ECO:0000313" key="1">
    <source>
        <dbReference type="EMBL" id="KAJ5100471.1"/>
    </source>
</evidence>
<dbReference type="OrthoDB" id="4757095at2759"/>
<evidence type="ECO:0000313" key="2">
    <source>
        <dbReference type="Proteomes" id="UP001149165"/>
    </source>
</evidence>
<dbReference type="EMBL" id="JAPQKH010000004">
    <property type="protein sequence ID" value="KAJ5100471.1"/>
    <property type="molecule type" value="Genomic_DNA"/>
</dbReference>
<keyword evidence="2" id="KW-1185">Reference proteome</keyword>